<evidence type="ECO:0000313" key="2">
    <source>
        <dbReference type="Proteomes" id="UP000054928"/>
    </source>
</evidence>
<dbReference type="Proteomes" id="UP000054928">
    <property type="component" value="Unassembled WGS sequence"/>
</dbReference>
<accession>A0A0N7L7Q5</accession>
<name>A0A0N7L7Q5_PLAHL</name>
<dbReference type="EMBL" id="CCYD01002685">
    <property type="protein sequence ID" value="CEG47731.1"/>
    <property type="molecule type" value="Genomic_DNA"/>
</dbReference>
<keyword evidence="2" id="KW-1185">Reference proteome</keyword>
<evidence type="ECO:0000313" key="1">
    <source>
        <dbReference type="EMBL" id="CEG47731.1"/>
    </source>
</evidence>
<proteinExistence type="predicted"/>
<protein>
    <submittedName>
        <fullName evidence="1">Uncharacterized protein</fullName>
    </submittedName>
</protein>
<reference evidence="2" key="1">
    <citation type="submission" date="2014-09" db="EMBL/GenBank/DDBJ databases">
        <authorList>
            <person name="Sharma Rahul"/>
            <person name="Thines Marco"/>
        </authorList>
    </citation>
    <scope>NUCLEOTIDE SEQUENCE [LARGE SCALE GENOMIC DNA]</scope>
</reference>
<sequence>MLERLYGNKATISRTILDHVCSKAQKNSTHPSSIQLYEHILQRCPMNGILVEGKLNSIFLLCDISMKQQPSNTDFETSELQFLQNIAISSALLISTLLPHNEGLRKHFISFTQR</sequence>
<organism evidence="1 2">
    <name type="scientific">Plasmopara halstedii</name>
    <name type="common">Downy mildew of sunflower</name>
    <dbReference type="NCBI Taxonomy" id="4781"/>
    <lineage>
        <taxon>Eukaryota</taxon>
        <taxon>Sar</taxon>
        <taxon>Stramenopiles</taxon>
        <taxon>Oomycota</taxon>
        <taxon>Peronosporomycetes</taxon>
        <taxon>Peronosporales</taxon>
        <taxon>Peronosporaceae</taxon>
        <taxon>Plasmopara</taxon>
    </lineage>
</organism>
<dbReference type="RefSeq" id="XP_036263421.1">
    <property type="nucleotide sequence ID" value="XM_036407170.1"/>
</dbReference>
<dbReference type="GeneID" id="59052874"/>
<dbReference type="AlphaFoldDB" id="A0A0N7L7Q5"/>